<organism evidence="4 5">
    <name type="scientific">Candidatus Thiodictyon syntrophicum</name>
    <dbReference type="NCBI Taxonomy" id="1166950"/>
    <lineage>
        <taxon>Bacteria</taxon>
        <taxon>Pseudomonadati</taxon>
        <taxon>Pseudomonadota</taxon>
        <taxon>Gammaproteobacteria</taxon>
        <taxon>Chromatiales</taxon>
        <taxon>Chromatiaceae</taxon>
        <taxon>Thiodictyon</taxon>
    </lineage>
</organism>
<sequence length="1174" mass="127076">MRLVRLLLHAFGPFTDCALDFTGEGRGTPPDLHLIYGPNEAGKSSALRAMTDLRFGIPLQSPDGFIHPYKQLRIAGVFCDDTGQTLGLARRKGQGPTLSRFDPATGNPLEPSAAGPELELALTGGLTRADFESMFGLNHERLRAGGDRLLKGEGELGAALFEASAGTRDIKAILAGLESDAKGYYNAHGRAANAVINEARRQLDEHRQAYRLALTKPADWQSLYRAHEQASAALAAIDQDLETQRRRENTLTELRTVAPLLRDQDRVRAGLAALGPVPDLPANAREERLAAVQALGRARQDLQDADLELGRCAAALVELVIEAPVLEHAQAIERLAARVETAAQSRVEAARQAARAQQLALDLAARVAQIAPGQPPAALVAAVPSAADRVTLDGHLVSIAPLDERLANLRERAGELDQARRREADQGPPPPDAGTRQAVAAALRQARGLGDSGRRGADLDQNIAGLEARLAQALADLGAASLAALRLARPLPVSAIAQAREERTRLDQAEAGARAEDLRLIHDMDAQRQVQCELAAAGEVVTATTLRQARARRDQGWGLIRLAYIERSRDPAELGPAFDPDRPLPDAFEAAQDQADRQADLLRADAERATGYEVASGRIAQMHGRRRELAAELTAVAARRQELSGGWSARLAQARLPDLDPDALLEWQAARHSALEGAERLAPARADRERLAVEVESARAALAAALETAGQDIQGADLASLIQRADLWDKGAAKAEAQQESRLQAARERQLESDKVAGQIQRAAADLDLHLAAVQRWYGRLLLAPASPPAALKARLDELDALVRQDRELSDARLRQSEHLALAEDFAAQAAGLAAALGEPAPALAQDYADRLQRRLTEARDRDQQRAGLIRERARALETRQRAAAEQDAQCAILERLCAQAGAASVVELPEREDGAARKRELRTSLELLRRQLAQASPRTEDDLRAALNDQDGIAIEAERERCQGEIARLEREQASARQLDVETRQALAAIDASDQAARAREAMESAAARYRGAIRPWARLKLAQALLGQALERFRERAQAPMVALASTYFSLMTGGRYTRLVADETNDRTVLRAERADGAALAVEALSEGTADQLFLALRLAALELRRASHPQLPLILDDVLVTSDDTRAANCLRALARFAAGGQVMIFTHHRHLVDLAQEAVGEQGLMTHRL</sequence>
<dbReference type="SUPFAM" id="SSF52540">
    <property type="entry name" value="P-loop containing nucleoside triphosphate hydrolases"/>
    <property type="match status" value="1"/>
</dbReference>
<evidence type="ECO:0000256" key="1">
    <source>
        <dbReference type="SAM" id="Coils"/>
    </source>
</evidence>
<reference evidence="4 5" key="1">
    <citation type="submission" date="2017-03" db="EMBL/GenBank/DDBJ databases">
        <title>Complete genome sequence of Candidatus 'Thiodictyon syntrophicum' sp. nov. strain Cad16T, a photolithoautotroph purple sulfur bacterium isolated from an alpine meromictic lake.</title>
        <authorList>
            <person name="Luedin S.M."/>
            <person name="Pothier J.F."/>
            <person name="Danza F."/>
            <person name="Storelli N."/>
            <person name="Wittwer M."/>
            <person name="Tonolla M."/>
        </authorList>
    </citation>
    <scope>NUCLEOTIDE SEQUENCE [LARGE SCALE GENOMIC DNA]</scope>
    <source>
        <strain evidence="4 5">Cad16T</strain>
    </source>
</reference>
<evidence type="ECO:0000313" key="5">
    <source>
        <dbReference type="Proteomes" id="UP000232638"/>
    </source>
</evidence>
<keyword evidence="5" id="KW-1185">Reference proteome</keyword>
<dbReference type="InterPro" id="IPR038734">
    <property type="entry name" value="YhaN_AAA"/>
</dbReference>
<feature type="coiled-coil region" evidence="1">
    <location>
        <begin position="953"/>
        <end position="980"/>
    </location>
</feature>
<protein>
    <recommendedName>
        <fullName evidence="3">YhaN AAA domain-containing protein</fullName>
    </recommendedName>
</protein>
<dbReference type="RefSeq" id="WP_100921625.1">
    <property type="nucleotide sequence ID" value="NZ_CP020370.1"/>
</dbReference>
<dbReference type="AlphaFoldDB" id="A0A2K8UEH9"/>
<dbReference type="Pfam" id="PF13514">
    <property type="entry name" value="AAA_27"/>
    <property type="match status" value="1"/>
</dbReference>
<dbReference type="Gene3D" id="3.40.50.300">
    <property type="entry name" value="P-loop containing nucleotide triphosphate hydrolases"/>
    <property type="match status" value="2"/>
</dbReference>
<keyword evidence="1" id="KW-0175">Coiled coil</keyword>
<dbReference type="InterPro" id="IPR027417">
    <property type="entry name" value="P-loop_NTPase"/>
</dbReference>
<accession>A0A2K8UEH9</accession>
<dbReference type="OrthoDB" id="9789562at2"/>
<feature type="compositionally biased region" description="Basic and acidic residues" evidence="2">
    <location>
        <begin position="416"/>
        <end position="425"/>
    </location>
</feature>
<gene>
    <name evidence="4" type="ORF">THSYN_25480</name>
</gene>
<dbReference type="PANTHER" id="PTHR41259">
    <property type="entry name" value="DOUBLE-STRAND BREAK REPAIR RAD50 ATPASE, PUTATIVE-RELATED"/>
    <property type="match status" value="1"/>
</dbReference>
<name>A0A2K8UEH9_9GAMM</name>
<feature type="region of interest" description="Disordered" evidence="2">
    <location>
        <begin position="89"/>
        <end position="112"/>
    </location>
</feature>
<evidence type="ECO:0000259" key="3">
    <source>
        <dbReference type="Pfam" id="PF13514"/>
    </source>
</evidence>
<evidence type="ECO:0000313" key="4">
    <source>
        <dbReference type="EMBL" id="AUB83952.1"/>
    </source>
</evidence>
<evidence type="ECO:0000256" key="2">
    <source>
        <dbReference type="SAM" id="MobiDB-lite"/>
    </source>
</evidence>
<dbReference type="PANTHER" id="PTHR41259:SF1">
    <property type="entry name" value="DOUBLE-STRAND BREAK REPAIR RAD50 ATPASE, PUTATIVE-RELATED"/>
    <property type="match status" value="1"/>
</dbReference>
<dbReference type="EMBL" id="CP020370">
    <property type="protein sequence ID" value="AUB83952.1"/>
    <property type="molecule type" value="Genomic_DNA"/>
</dbReference>
<feature type="domain" description="YhaN AAA" evidence="3">
    <location>
        <begin position="1"/>
        <end position="220"/>
    </location>
</feature>
<dbReference type="KEGG" id="tsy:THSYN_25480"/>
<proteinExistence type="predicted"/>
<feature type="region of interest" description="Disordered" evidence="2">
    <location>
        <begin position="416"/>
        <end position="436"/>
    </location>
</feature>
<dbReference type="Proteomes" id="UP000232638">
    <property type="component" value="Chromosome"/>
</dbReference>